<keyword evidence="3" id="KW-0808">Transferase</keyword>
<feature type="transmembrane region" description="Helical" evidence="1">
    <location>
        <begin position="347"/>
        <end position="370"/>
    </location>
</feature>
<feature type="transmembrane region" description="Helical" evidence="1">
    <location>
        <begin position="12"/>
        <end position="45"/>
    </location>
</feature>
<dbReference type="EMBL" id="JBHSDV010000001">
    <property type="protein sequence ID" value="MFC4386964.1"/>
    <property type="molecule type" value="Genomic_DNA"/>
</dbReference>
<dbReference type="InterPro" id="IPR029787">
    <property type="entry name" value="Nucleotide_cyclase"/>
</dbReference>
<keyword evidence="1" id="KW-0812">Transmembrane</keyword>
<dbReference type="SMART" id="SM00267">
    <property type="entry name" value="GGDEF"/>
    <property type="match status" value="1"/>
</dbReference>
<protein>
    <submittedName>
        <fullName evidence="3">Diguanylate cyclase domain-containing protein</fullName>
        <ecNumber evidence="3">2.7.7.65</ecNumber>
    </submittedName>
</protein>
<dbReference type="PANTHER" id="PTHR46663:SF2">
    <property type="entry name" value="GGDEF DOMAIN-CONTAINING PROTEIN"/>
    <property type="match status" value="1"/>
</dbReference>
<dbReference type="PROSITE" id="PS50887">
    <property type="entry name" value="GGDEF"/>
    <property type="match status" value="1"/>
</dbReference>
<dbReference type="CDD" id="cd01949">
    <property type="entry name" value="GGDEF"/>
    <property type="match status" value="1"/>
</dbReference>
<dbReference type="SUPFAM" id="SSF55073">
    <property type="entry name" value="Nucleotide cyclase"/>
    <property type="match status" value="1"/>
</dbReference>
<evidence type="ECO:0000313" key="4">
    <source>
        <dbReference type="Proteomes" id="UP001595880"/>
    </source>
</evidence>
<comment type="caution">
    <text evidence="3">The sequence shown here is derived from an EMBL/GenBank/DDBJ whole genome shotgun (WGS) entry which is preliminary data.</text>
</comment>
<feature type="transmembrane region" description="Helical" evidence="1">
    <location>
        <begin position="131"/>
        <end position="151"/>
    </location>
</feature>
<dbReference type="EC" id="2.7.7.65" evidence="3"/>
<accession>A0ABV8VRY8</accession>
<evidence type="ECO:0000259" key="2">
    <source>
        <dbReference type="PROSITE" id="PS50887"/>
    </source>
</evidence>
<evidence type="ECO:0000313" key="3">
    <source>
        <dbReference type="EMBL" id="MFC4386964.1"/>
    </source>
</evidence>
<name>A0ABV8VRY8_9BACI</name>
<dbReference type="GO" id="GO:0052621">
    <property type="term" value="F:diguanylate cyclase activity"/>
    <property type="evidence" value="ECO:0007669"/>
    <property type="project" value="UniProtKB-EC"/>
</dbReference>
<keyword evidence="1" id="KW-0472">Membrane</keyword>
<dbReference type="InterPro" id="IPR052163">
    <property type="entry name" value="DGC-Regulatory_Protein"/>
</dbReference>
<keyword evidence="1" id="KW-1133">Transmembrane helix</keyword>
<keyword evidence="3" id="KW-0548">Nucleotidyltransferase</keyword>
<dbReference type="RefSeq" id="WP_390196169.1">
    <property type="nucleotide sequence ID" value="NZ_JBHSDV010000001.1"/>
</dbReference>
<sequence>MKYFSEYKYRLISYLILITCMVLLALFPLPLVFGVSISLAAFIYLVMIRLYGFREALLAAVILTLLSYFGGIGHSYMFTSVFEVLVIGGLYKVKGKDLFTWSFVYSFLLIIVVLLLELLTDIITLSANLVLFLLFFFIVSTIFASLVADMFCDYFPYLKSLNKFFPNKEKLYFGQIISHLLILAAITPILLIILTHAKMLEEDVYKEWEEKTIAIENRLQIKASELDNIEVQNFMLDSDLEKARLKVLLDPFVLEDRTTIFVLDQQLNEWLRIGESFHYQIGNPEFLNGYITVLNEKSTIWFSKKRSTLGNWTDARYIGHTTYLNKDVFVVMPTEDKVIEVLNEIKFYLLLSFVVLIVALVLGVFTNFILTKALGTINTMTREIPNRVESNESLKWSSSSIVEFSILISNLQKVSNQIQNMFHQTKKQNIVLKNQTEQLIESESQLYLLAHYDTLTKLPNRRSFYEKVTERIENDTVTKFVIVFLDLNHFKQVNDTLGHSGGDELLSIFATRLSEFAKRYPYVSVFRLAGDEFVAIIDQESTMEIQATCVKFSQIFDKPIFIQNKSIELSASIGLSIYPDDGKGIDQLLHKADTLMYEQKQQRKNEDKGGE</sequence>
<evidence type="ECO:0000256" key="1">
    <source>
        <dbReference type="SAM" id="Phobius"/>
    </source>
</evidence>
<proteinExistence type="predicted"/>
<organism evidence="3 4">
    <name type="scientific">Gracilibacillus marinus</name>
    <dbReference type="NCBI Taxonomy" id="630535"/>
    <lineage>
        <taxon>Bacteria</taxon>
        <taxon>Bacillati</taxon>
        <taxon>Bacillota</taxon>
        <taxon>Bacilli</taxon>
        <taxon>Bacillales</taxon>
        <taxon>Bacillaceae</taxon>
        <taxon>Gracilibacillus</taxon>
    </lineage>
</organism>
<feature type="transmembrane region" description="Helical" evidence="1">
    <location>
        <begin position="57"/>
        <end position="78"/>
    </location>
</feature>
<dbReference type="Gene3D" id="3.30.70.270">
    <property type="match status" value="1"/>
</dbReference>
<feature type="transmembrane region" description="Helical" evidence="1">
    <location>
        <begin position="98"/>
        <end position="119"/>
    </location>
</feature>
<keyword evidence="4" id="KW-1185">Reference proteome</keyword>
<dbReference type="InterPro" id="IPR000160">
    <property type="entry name" value="GGDEF_dom"/>
</dbReference>
<gene>
    <name evidence="3" type="ORF">ACFOZ1_03975</name>
</gene>
<feature type="domain" description="GGDEF" evidence="2">
    <location>
        <begin position="478"/>
        <end position="611"/>
    </location>
</feature>
<dbReference type="PANTHER" id="PTHR46663">
    <property type="entry name" value="DIGUANYLATE CYCLASE DGCT-RELATED"/>
    <property type="match status" value="1"/>
</dbReference>
<dbReference type="Proteomes" id="UP001595880">
    <property type="component" value="Unassembled WGS sequence"/>
</dbReference>
<feature type="transmembrane region" description="Helical" evidence="1">
    <location>
        <begin position="171"/>
        <end position="194"/>
    </location>
</feature>
<dbReference type="InterPro" id="IPR043128">
    <property type="entry name" value="Rev_trsase/Diguanyl_cyclase"/>
</dbReference>
<dbReference type="Pfam" id="PF00990">
    <property type="entry name" value="GGDEF"/>
    <property type="match status" value="1"/>
</dbReference>
<dbReference type="NCBIfam" id="TIGR00254">
    <property type="entry name" value="GGDEF"/>
    <property type="match status" value="1"/>
</dbReference>
<reference evidence="4" key="1">
    <citation type="journal article" date="2019" name="Int. J. Syst. Evol. Microbiol.">
        <title>The Global Catalogue of Microorganisms (GCM) 10K type strain sequencing project: providing services to taxonomists for standard genome sequencing and annotation.</title>
        <authorList>
            <consortium name="The Broad Institute Genomics Platform"/>
            <consortium name="The Broad Institute Genome Sequencing Center for Infectious Disease"/>
            <person name="Wu L."/>
            <person name="Ma J."/>
        </authorList>
    </citation>
    <scope>NUCLEOTIDE SEQUENCE [LARGE SCALE GENOMIC DNA]</scope>
    <source>
        <strain evidence="4">KACC 14058</strain>
    </source>
</reference>